<protein>
    <submittedName>
        <fullName evidence="3">Bacterial membrane flanked domain protein</fullName>
    </submittedName>
</protein>
<evidence type="ECO:0000313" key="4">
    <source>
        <dbReference type="Proteomes" id="UP000050535"/>
    </source>
</evidence>
<dbReference type="Pfam" id="PF03703">
    <property type="entry name" value="bPH_2"/>
    <property type="match status" value="1"/>
</dbReference>
<feature type="domain" description="YdbS-like PH" evidence="2">
    <location>
        <begin position="18"/>
        <end position="99"/>
    </location>
</feature>
<dbReference type="STRING" id="699431.SY89_03381"/>
<proteinExistence type="predicted"/>
<feature type="region of interest" description="Disordered" evidence="1">
    <location>
        <begin position="111"/>
        <end position="135"/>
    </location>
</feature>
<dbReference type="PANTHER" id="PTHR34473">
    <property type="entry name" value="UPF0699 TRANSMEMBRANE PROTEIN YDBS"/>
    <property type="match status" value="1"/>
</dbReference>
<reference evidence="4" key="1">
    <citation type="submission" date="2013-11" db="EMBL/GenBank/DDBJ databases">
        <authorList>
            <person name="Hoang H.T."/>
            <person name="Killian M.L."/>
            <person name="Madson D.M."/>
            <person name="Arruda P.H.E."/>
            <person name="Sun D."/>
            <person name="Schwartz K.J."/>
            <person name="Yoon K."/>
        </authorList>
    </citation>
    <scope>NUCLEOTIDE SEQUENCE [LARGE SCALE GENOMIC DNA]</scope>
    <source>
        <strain evidence="4">CDK2</strain>
    </source>
</reference>
<dbReference type="RefSeq" id="WP_189319213.1">
    <property type="nucleotide sequence ID" value="NZ_LGUC01000002.1"/>
</dbReference>
<feature type="compositionally biased region" description="Basic residues" evidence="1">
    <location>
        <begin position="111"/>
        <end position="124"/>
    </location>
</feature>
<accession>A0A0N8HZC8</accession>
<sequence>MAGAGRVGARPPAAHLKWRNRGYAVGENHVLTRNGFWVRQTKIVPYYRVQTVVSSSTVFQRRRRLATVTIDTAGARSLVGNDAKAVDVDDATATRLREEIAASLYTALRRRRHDAGRHGRHGGRRQSSGEPAAGE</sequence>
<dbReference type="Proteomes" id="UP000050535">
    <property type="component" value="Unassembled WGS sequence"/>
</dbReference>
<organism evidence="3 4">
    <name type="scientific">Halolamina pelagica</name>
    <dbReference type="NCBI Taxonomy" id="699431"/>
    <lineage>
        <taxon>Archaea</taxon>
        <taxon>Methanobacteriati</taxon>
        <taxon>Methanobacteriota</taxon>
        <taxon>Stenosarchaea group</taxon>
        <taxon>Halobacteria</taxon>
        <taxon>Halobacteriales</taxon>
        <taxon>Haloferacaceae</taxon>
    </lineage>
</organism>
<gene>
    <name evidence="3" type="ORF">SY89_03381</name>
</gene>
<evidence type="ECO:0000259" key="2">
    <source>
        <dbReference type="Pfam" id="PF03703"/>
    </source>
</evidence>
<dbReference type="EMBL" id="LGUC01000002">
    <property type="protein sequence ID" value="KPN29147.1"/>
    <property type="molecule type" value="Genomic_DNA"/>
</dbReference>
<keyword evidence="4" id="KW-1185">Reference proteome</keyword>
<evidence type="ECO:0000313" key="3">
    <source>
        <dbReference type="EMBL" id="KPN29147.1"/>
    </source>
</evidence>
<dbReference type="InterPro" id="IPR005182">
    <property type="entry name" value="YdbS-like_PH"/>
</dbReference>
<comment type="caution">
    <text evidence="3">The sequence shown here is derived from an EMBL/GenBank/DDBJ whole genome shotgun (WGS) entry which is preliminary data.</text>
</comment>
<dbReference type="PANTHER" id="PTHR34473:SF3">
    <property type="entry name" value="TRANSMEMBRANE PROTEIN-RELATED"/>
    <property type="match status" value="1"/>
</dbReference>
<evidence type="ECO:0000256" key="1">
    <source>
        <dbReference type="SAM" id="MobiDB-lite"/>
    </source>
</evidence>
<dbReference type="AlphaFoldDB" id="A0A0N8HZC8"/>
<dbReference type="OrthoDB" id="107421at2157"/>
<name>A0A0N8HZC8_9EURY</name>